<accession>A0A8J4CSZ7</accession>
<feature type="compositionally biased region" description="Pro residues" evidence="1">
    <location>
        <begin position="49"/>
        <end position="58"/>
    </location>
</feature>
<feature type="region of interest" description="Disordered" evidence="1">
    <location>
        <begin position="43"/>
        <end position="77"/>
    </location>
</feature>
<name>A0A8J4CSZ7_9CHLO</name>
<dbReference type="EMBL" id="BNCP01000034">
    <property type="protein sequence ID" value="GIL86017.1"/>
    <property type="molecule type" value="Genomic_DNA"/>
</dbReference>
<dbReference type="AlphaFoldDB" id="A0A8J4CSZ7"/>
<protein>
    <submittedName>
        <fullName evidence="2">Uncharacterized protein</fullName>
    </submittedName>
</protein>
<dbReference type="OrthoDB" id="2148418at2759"/>
<proteinExistence type="predicted"/>
<evidence type="ECO:0000256" key="1">
    <source>
        <dbReference type="SAM" id="MobiDB-lite"/>
    </source>
</evidence>
<evidence type="ECO:0000313" key="2">
    <source>
        <dbReference type="EMBL" id="GIL86017.1"/>
    </source>
</evidence>
<keyword evidence="3" id="KW-1185">Reference proteome</keyword>
<reference evidence="2" key="1">
    <citation type="journal article" date="2021" name="Proc. Natl. Acad. Sci. U.S.A.">
        <title>Three genomes in the algal genus Volvox reveal the fate of a haploid sex-determining region after a transition to homothallism.</title>
        <authorList>
            <person name="Yamamoto K."/>
            <person name="Hamaji T."/>
            <person name="Kawai-Toyooka H."/>
            <person name="Matsuzaki R."/>
            <person name="Takahashi F."/>
            <person name="Nishimura Y."/>
            <person name="Kawachi M."/>
            <person name="Noguchi H."/>
            <person name="Minakuchi Y."/>
            <person name="Umen J.G."/>
            <person name="Toyoda A."/>
            <person name="Nozaki H."/>
        </authorList>
    </citation>
    <scope>NUCLEOTIDE SEQUENCE</scope>
    <source>
        <strain evidence="2">NIES-3786</strain>
    </source>
</reference>
<dbReference type="Proteomes" id="UP000747110">
    <property type="component" value="Unassembled WGS sequence"/>
</dbReference>
<organism evidence="2 3">
    <name type="scientific">Volvox reticuliferus</name>
    <dbReference type="NCBI Taxonomy" id="1737510"/>
    <lineage>
        <taxon>Eukaryota</taxon>
        <taxon>Viridiplantae</taxon>
        <taxon>Chlorophyta</taxon>
        <taxon>core chlorophytes</taxon>
        <taxon>Chlorophyceae</taxon>
        <taxon>CS clade</taxon>
        <taxon>Chlamydomonadales</taxon>
        <taxon>Volvocaceae</taxon>
        <taxon>Volvox</taxon>
    </lineage>
</organism>
<comment type="caution">
    <text evidence="2">The sequence shown here is derived from an EMBL/GenBank/DDBJ whole genome shotgun (WGS) entry which is preliminary data.</text>
</comment>
<sequence length="255" mass="25852">ENALFGFENGVSYAAVADAAVVQSAASAAGEAEVLNVPTPDLTSWEPLPLQPPPPPPSLRGAASAWSKWPRPPPPPPLSLSSQPYVIPPGYALVSNEIVKPGTELPGCPNAGGGGASSIAAAAASAPDMVLLPMECLSAGAMREGVSAISDVGGGGGQLLSKLSSQQSGSAMGQLDGVRLARPAMVVVDSQALSPVGLSMSCTTPQQQQQQHHHATCRVGGSKEAEWRASRGSKALLASHPLTLEYGADLPLDIT</sequence>
<gene>
    <name evidence="2" type="ORF">Vretifemale_14269</name>
</gene>
<feature type="non-terminal residue" evidence="2">
    <location>
        <position position="1"/>
    </location>
</feature>
<evidence type="ECO:0000313" key="3">
    <source>
        <dbReference type="Proteomes" id="UP000747110"/>
    </source>
</evidence>